<evidence type="ECO:0000313" key="5">
    <source>
        <dbReference type="Proteomes" id="UP001519460"/>
    </source>
</evidence>
<keyword evidence="1" id="KW-0812">Transmembrane</keyword>
<feature type="transmembrane region" description="Helical" evidence="1">
    <location>
        <begin position="549"/>
        <end position="567"/>
    </location>
</feature>
<dbReference type="Pfam" id="PF01757">
    <property type="entry name" value="Acyl_transf_3"/>
    <property type="match status" value="1"/>
</dbReference>
<evidence type="ECO:0000259" key="2">
    <source>
        <dbReference type="Pfam" id="PF01757"/>
    </source>
</evidence>
<evidence type="ECO:0008006" key="6">
    <source>
        <dbReference type="Google" id="ProtNLM"/>
    </source>
</evidence>
<feature type="domain" description="Acyltransferase 3" evidence="2">
    <location>
        <begin position="217"/>
        <end position="597"/>
    </location>
</feature>
<feature type="transmembrane region" description="Helical" evidence="1">
    <location>
        <begin position="260"/>
        <end position="283"/>
    </location>
</feature>
<dbReference type="PANTHER" id="PTHR11161">
    <property type="entry name" value="O-ACYLTRANSFERASE"/>
    <property type="match status" value="1"/>
</dbReference>
<dbReference type="InterPro" id="IPR002656">
    <property type="entry name" value="Acyl_transf_3_dom"/>
</dbReference>
<keyword evidence="1" id="KW-0472">Membrane</keyword>
<name>A0ABD0JSX3_9CAEN</name>
<dbReference type="AlphaFoldDB" id="A0ABD0JSX3"/>
<comment type="caution">
    <text evidence="4">The sequence shown here is derived from an EMBL/GenBank/DDBJ whole genome shotgun (WGS) entry which is preliminary data.</text>
</comment>
<dbReference type="Proteomes" id="UP001519460">
    <property type="component" value="Unassembled WGS sequence"/>
</dbReference>
<feature type="transmembrane region" description="Helical" evidence="1">
    <location>
        <begin position="118"/>
        <end position="143"/>
    </location>
</feature>
<dbReference type="InterPro" id="IPR052728">
    <property type="entry name" value="O2_lipid_transport_reg"/>
</dbReference>
<feature type="transmembrane region" description="Helical" evidence="1">
    <location>
        <begin position="386"/>
        <end position="410"/>
    </location>
</feature>
<accession>A0ABD0JSX3</accession>
<feature type="transmembrane region" description="Helical" evidence="1">
    <location>
        <begin position="579"/>
        <end position="601"/>
    </location>
</feature>
<evidence type="ECO:0000256" key="1">
    <source>
        <dbReference type="SAM" id="Phobius"/>
    </source>
</evidence>
<feature type="transmembrane region" description="Helical" evidence="1">
    <location>
        <begin position="303"/>
        <end position="324"/>
    </location>
</feature>
<evidence type="ECO:0000259" key="3">
    <source>
        <dbReference type="Pfam" id="PF20146"/>
    </source>
</evidence>
<proteinExistence type="predicted"/>
<keyword evidence="5" id="KW-1185">Reference proteome</keyword>
<dbReference type="InterPro" id="IPR006621">
    <property type="entry name" value="Nose-resist-to-fluoxetine_N"/>
</dbReference>
<feature type="transmembrane region" description="Helical" evidence="1">
    <location>
        <begin position="470"/>
        <end position="491"/>
    </location>
</feature>
<protein>
    <recommendedName>
        <fullName evidence="6">Nose resistant-to-fluoxetine protein N-terminal domain-containing protein</fullName>
    </recommendedName>
</protein>
<gene>
    <name evidence="4" type="ORF">BaRGS_00030882</name>
</gene>
<dbReference type="PANTHER" id="PTHR11161:SF0">
    <property type="entry name" value="O-ACYLTRANSFERASE LIKE PROTEIN"/>
    <property type="match status" value="1"/>
</dbReference>
<keyword evidence="1" id="KW-1133">Transmembrane helix</keyword>
<dbReference type="EMBL" id="JACVVK020000339">
    <property type="protein sequence ID" value="KAK7477886.1"/>
    <property type="molecule type" value="Genomic_DNA"/>
</dbReference>
<feature type="transmembrane region" description="Helical" evidence="1">
    <location>
        <begin position="227"/>
        <end position="248"/>
    </location>
</feature>
<evidence type="ECO:0000313" key="4">
    <source>
        <dbReference type="EMBL" id="KAK7477886.1"/>
    </source>
</evidence>
<organism evidence="4 5">
    <name type="scientific">Batillaria attramentaria</name>
    <dbReference type="NCBI Taxonomy" id="370345"/>
    <lineage>
        <taxon>Eukaryota</taxon>
        <taxon>Metazoa</taxon>
        <taxon>Spiralia</taxon>
        <taxon>Lophotrochozoa</taxon>
        <taxon>Mollusca</taxon>
        <taxon>Gastropoda</taxon>
        <taxon>Caenogastropoda</taxon>
        <taxon>Sorbeoconcha</taxon>
        <taxon>Cerithioidea</taxon>
        <taxon>Batillariidae</taxon>
        <taxon>Batillaria</taxon>
    </lineage>
</organism>
<feature type="transmembrane region" description="Helical" evidence="1">
    <location>
        <begin position="514"/>
        <end position="537"/>
    </location>
</feature>
<dbReference type="Pfam" id="PF20146">
    <property type="entry name" value="NRF"/>
    <property type="match status" value="1"/>
</dbReference>
<feature type="domain" description="Nose resistant-to-fluoxetine protein N-terminal" evidence="3">
    <location>
        <begin position="1"/>
        <end position="88"/>
    </location>
</feature>
<reference evidence="4 5" key="1">
    <citation type="journal article" date="2023" name="Sci. Data">
        <title>Genome assembly of the Korean intertidal mud-creeper Batillaria attramentaria.</title>
        <authorList>
            <person name="Patra A.K."/>
            <person name="Ho P.T."/>
            <person name="Jun S."/>
            <person name="Lee S.J."/>
            <person name="Kim Y."/>
            <person name="Won Y.J."/>
        </authorList>
    </citation>
    <scope>NUCLEOTIDE SEQUENCE [LARGE SCALE GENOMIC DNA]</scope>
    <source>
        <strain evidence="4">Wonlab-2016</strain>
    </source>
</reference>
<sequence length="620" mass="68522">LDAMGKPSPDMADINLNWPGSYHECLSFPTTLPSGSQGNKSTNQAPFALQYCTANWQIAAPSPQLPMPIAVNLGVCVPRSCNTTDIHILFSTVLTEIGVKNPLVTATCQEPDKPLDSWGVAGIVVCSVFVALMLIGTAVDVIYKVLPMWHTEGAELITNNGSGDMFGETQPLLLGGRAKSTVPEPGFVAKLLMCFSVYTNGAKLLSTKQTGGTLSCVHGVRFFSMTWVVLGHTFLMPVGAASNLLTYFAGATQRWTFQAISNATVSVDTFFVLSGLLVAYLSLKEMKRTAGKLNWFMFYFHRFWRLTPPYMLIIVVYMCLGRYWGSGPLWLDKQGDRDNCKTSWWTNLLYINNFVDLDKICLGQSWYLANDMQFYVLSPLIFVPLYYSPIMGLVSAMFFLIATTVTPAAITMHDHLPPGLLAGVDAASTGANYQQVYYVKPYCRMGPYIVGMLTGYLLYRTDCRLRINKMVNLLCWAVAAACALAVLYGLYETSHGHLVSLPVSALYNAVNRTVWGACVAWVIFACVTGNGGFVNTILSWPALMPLSRLTYCIYLLHIMMLYGYCFSRDTLFYYSDANVVVLFLALLVACYMVSAVVSLAFEAPMMALEKLVLHRGSRQE</sequence>
<feature type="non-terminal residue" evidence="4">
    <location>
        <position position="1"/>
    </location>
</feature>